<reference evidence="1 2" key="1">
    <citation type="journal article" date="2019" name="Environ. Microbiol.">
        <title>At the nexus of three kingdoms: the genome of the mycorrhizal fungus Gigaspora margarita provides insights into plant, endobacterial and fungal interactions.</title>
        <authorList>
            <person name="Venice F."/>
            <person name="Ghignone S."/>
            <person name="Salvioli di Fossalunga A."/>
            <person name="Amselem J."/>
            <person name="Novero M."/>
            <person name="Xianan X."/>
            <person name="Sedzielewska Toro K."/>
            <person name="Morin E."/>
            <person name="Lipzen A."/>
            <person name="Grigoriev I.V."/>
            <person name="Henrissat B."/>
            <person name="Martin F.M."/>
            <person name="Bonfante P."/>
        </authorList>
    </citation>
    <scope>NUCLEOTIDE SEQUENCE [LARGE SCALE GENOMIC DNA]</scope>
    <source>
        <strain evidence="1 2">BEG34</strain>
    </source>
</reference>
<evidence type="ECO:0000313" key="1">
    <source>
        <dbReference type="EMBL" id="KAF0454173.1"/>
    </source>
</evidence>
<proteinExistence type="predicted"/>
<dbReference type="OrthoDB" id="205099at2759"/>
<evidence type="ECO:0000313" key="2">
    <source>
        <dbReference type="Proteomes" id="UP000439903"/>
    </source>
</evidence>
<protein>
    <submittedName>
        <fullName evidence="1">Uncharacterized protein</fullName>
    </submittedName>
</protein>
<sequence>MSGVLLNRKSKIKKFTVIYETSTKLYSIVSALDSQKQSLQEVKMENCAYSEEFDHCRKLRKRTIDIDLSLHEVQTNFIIQSAQMRLYPKNPQLPELPLSRVPGNTEQSTLKPAKPFPLLELYDYLHTFCVSFGRGRDGQTIYFWKLIELELELDLTLKNHLLFLGSVKSSSNCLILKITVPSASELGIPVPASKENGELQPCESALEDEEDDDDNMNLIDVSKGSYLISEFIESVVGL</sequence>
<organism evidence="1 2">
    <name type="scientific">Gigaspora margarita</name>
    <dbReference type="NCBI Taxonomy" id="4874"/>
    <lineage>
        <taxon>Eukaryota</taxon>
        <taxon>Fungi</taxon>
        <taxon>Fungi incertae sedis</taxon>
        <taxon>Mucoromycota</taxon>
        <taxon>Glomeromycotina</taxon>
        <taxon>Glomeromycetes</taxon>
        <taxon>Diversisporales</taxon>
        <taxon>Gigasporaceae</taxon>
        <taxon>Gigaspora</taxon>
    </lineage>
</organism>
<accession>A0A8H4A8W7</accession>
<name>A0A8H4A8W7_GIGMA</name>
<dbReference type="Proteomes" id="UP000439903">
    <property type="component" value="Unassembled WGS sequence"/>
</dbReference>
<gene>
    <name evidence="1" type="ORF">F8M41_001660</name>
</gene>
<keyword evidence="2" id="KW-1185">Reference proteome</keyword>
<dbReference type="EMBL" id="WTPW01001133">
    <property type="protein sequence ID" value="KAF0454173.1"/>
    <property type="molecule type" value="Genomic_DNA"/>
</dbReference>
<comment type="caution">
    <text evidence="1">The sequence shown here is derived from an EMBL/GenBank/DDBJ whole genome shotgun (WGS) entry which is preliminary data.</text>
</comment>
<dbReference type="AlphaFoldDB" id="A0A8H4A8W7"/>